<dbReference type="PROSITE" id="PS51318">
    <property type="entry name" value="TAT"/>
    <property type="match status" value="1"/>
</dbReference>
<dbReference type="InterPro" id="IPR036188">
    <property type="entry name" value="FAD/NAD-bd_sf"/>
</dbReference>
<feature type="region of interest" description="Disordered" evidence="5">
    <location>
        <begin position="35"/>
        <end position="74"/>
    </location>
</feature>
<keyword evidence="2" id="KW-0285">Flavoprotein</keyword>
<gene>
    <name evidence="7" type="ORF">AAA083_11900</name>
</gene>
<dbReference type="PANTHER" id="PTHR43400:SF10">
    <property type="entry name" value="3-OXOSTEROID 1-DEHYDROGENASE"/>
    <property type="match status" value="1"/>
</dbReference>
<dbReference type="PANTHER" id="PTHR43400">
    <property type="entry name" value="FUMARATE REDUCTASE"/>
    <property type="match status" value="1"/>
</dbReference>
<feature type="compositionally biased region" description="Low complexity" evidence="5">
    <location>
        <begin position="39"/>
        <end position="62"/>
    </location>
</feature>
<reference evidence="7 8" key="1">
    <citation type="submission" date="2024-04" db="EMBL/GenBank/DDBJ databases">
        <title>Human intestinal bacterial collection.</title>
        <authorList>
            <person name="Pauvert C."/>
            <person name="Hitch T.C.A."/>
            <person name="Clavel T."/>
        </authorList>
    </citation>
    <scope>NUCLEOTIDE SEQUENCE [LARGE SCALE GENOMIC DNA]</scope>
    <source>
        <strain evidence="7 8">CLA-KB-H42</strain>
    </source>
</reference>
<evidence type="ECO:0000256" key="2">
    <source>
        <dbReference type="ARBA" id="ARBA00022630"/>
    </source>
</evidence>
<organism evidence="7 8">
    <name type="scientific">Raoultibacter massiliensis</name>
    <dbReference type="NCBI Taxonomy" id="1852371"/>
    <lineage>
        <taxon>Bacteria</taxon>
        <taxon>Bacillati</taxon>
        <taxon>Actinomycetota</taxon>
        <taxon>Coriobacteriia</taxon>
        <taxon>Eggerthellales</taxon>
        <taxon>Eggerthellaceae</taxon>
        <taxon>Raoultibacter</taxon>
    </lineage>
</organism>
<comment type="cofactor">
    <cofactor evidence="1">
        <name>FAD</name>
        <dbReference type="ChEBI" id="CHEBI:57692"/>
    </cofactor>
</comment>
<protein>
    <submittedName>
        <fullName evidence="7">FAD-dependent oxidoreductase</fullName>
    </submittedName>
</protein>
<sequence length="563" mass="60640">MGNQETSGISRRSFIAGAAATGAFAAAAGLMGCSPQATSGQDSASAADANAGSGSQGAASAGHSWDVKPDPIPESDIAETVDVEVLVIGAGNAGVAAACSSVEKGLKVTVIEKTTTVNGRGGGMGACNSRLNKELGFEIEPVAAQYRWNRTCGNRNNERLVTQWFKNSGPAMDWLLDKADEYGASYTLYAGYSRSQILPEEPDFHTFQAGDFAMPEEAGYFVPTGLLYQSCLDQGVEFLFEHTAEQLVQDSSGRVTGAVVKDADGAYKQFNASKGVVLATGDIAGDQEMREAYFEPLFVNMRSDYMPQGANTGDGHKMGMWAGGVMQDGPLPNALHPQGGTMFHGPFMFVNKNGQRYFNEANWVQAKSIQTLKQPDQVGFSIFDRNFGENNKDSLNYGGGMFWDTMSRSVTQEFDPAEIEATVEAEVEKGNTAWKADTLEELAEKIGVNKENFLAEVERYNEMCEAGEDTDFEKEAVFLYPIKEPPFYATKIEAVILVCVGGLKINTDLQVLKEDGTPIEGLYATGNTSGDLYAVDYPINMPGNSNGRCLTWGYMLGDILAKN</sequence>
<evidence type="ECO:0000313" key="8">
    <source>
        <dbReference type="Proteomes" id="UP001487305"/>
    </source>
</evidence>
<dbReference type="Gene3D" id="3.90.700.10">
    <property type="entry name" value="Succinate dehydrogenase/fumarate reductase flavoprotein, catalytic domain"/>
    <property type="match status" value="1"/>
</dbReference>
<keyword evidence="8" id="KW-1185">Reference proteome</keyword>
<dbReference type="InterPro" id="IPR050315">
    <property type="entry name" value="FAD-oxidoreductase_2"/>
</dbReference>
<dbReference type="Gene3D" id="3.50.50.60">
    <property type="entry name" value="FAD/NAD(P)-binding domain"/>
    <property type="match status" value="1"/>
</dbReference>
<dbReference type="InterPro" id="IPR003953">
    <property type="entry name" value="FAD-dep_OxRdtase_2_FAD-bd"/>
</dbReference>
<name>A0ABV1JG35_9ACTN</name>
<dbReference type="InterPro" id="IPR027477">
    <property type="entry name" value="Succ_DH/fumarate_Rdtase_cat_sf"/>
</dbReference>
<dbReference type="SUPFAM" id="SSF51905">
    <property type="entry name" value="FAD/NAD(P)-binding domain"/>
    <property type="match status" value="1"/>
</dbReference>
<evidence type="ECO:0000256" key="1">
    <source>
        <dbReference type="ARBA" id="ARBA00001974"/>
    </source>
</evidence>
<evidence type="ECO:0000256" key="4">
    <source>
        <dbReference type="ARBA" id="ARBA00023002"/>
    </source>
</evidence>
<comment type="caution">
    <text evidence="7">The sequence shown here is derived from an EMBL/GenBank/DDBJ whole genome shotgun (WGS) entry which is preliminary data.</text>
</comment>
<evidence type="ECO:0000256" key="5">
    <source>
        <dbReference type="SAM" id="MobiDB-lite"/>
    </source>
</evidence>
<accession>A0ABV1JG35</accession>
<dbReference type="SUPFAM" id="SSF56425">
    <property type="entry name" value="Succinate dehydrogenase/fumarate reductase flavoprotein, catalytic domain"/>
    <property type="match status" value="1"/>
</dbReference>
<dbReference type="PRINTS" id="PR00411">
    <property type="entry name" value="PNDRDTASEI"/>
</dbReference>
<feature type="domain" description="FAD-dependent oxidoreductase 2 FAD-binding" evidence="6">
    <location>
        <begin position="85"/>
        <end position="530"/>
    </location>
</feature>
<evidence type="ECO:0000256" key="3">
    <source>
        <dbReference type="ARBA" id="ARBA00022827"/>
    </source>
</evidence>
<keyword evidence="3" id="KW-0274">FAD</keyword>
<dbReference type="Pfam" id="PF00890">
    <property type="entry name" value="FAD_binding_2"/>
    <property type="match status" value="1"/>
</dbReference>
<proteinExistence type="predicted"/>
<dbReference type="InterPro" id="IPR006311">
    <property type="entry name" value="TAT_signal"/>
</dbReference>
<dbReference type="EMBL" id="JBBNOP010000010">
    <property type="protein sequence ID" value="MEQ3363678.1"/>
    <property type="molecule type" value="Genomic_DNA"/>
</dbReference>
<evidence type="ECO:0000313" key="7">
    <source>
        <dbReference type="EMBL" id="MEQ3363678.1"/>
    </source>
</evidence>
<dbReference type="RefSeq" id="WP_102373883.1">
    <property type="nucleotide sequence ID" value="NZ_JBBNOP010000010.1"/>
</dbReference>
<keyword evidence="4" id="KW-0560">Oxidoreductase</keyword>
<evidence type="ECO:0000259" key="6">
    <source>
        <dbReference type="Pfam" id="PF00890"/>
    </source>
</evidence>
<dbReference type="Proteomes" id="UP001487305">
    <property type="component" value="Unassembled WGS sequence"/>
</dbReference>